<reference evidence="1" key="1">
    <citation type="submission" date="2023-03" db="EMBL/GenBank/DDBJ databases">
        <authorList>
            <person name="Julca I."/>
        </authorList>
    </citation>
    <scope>NUCLEOTIDE SEQUENCE</scope>
</reference>
<protein>
    <submittedName>
        <fullName evidence="1">OLC1v1030752C1</fullName>
    </submittedName>
</protein>
<dbReference type="PANTHER" id="PTHR31286">
    <property type="entry name" value="GLYCINE-RICH CELL WALL STRUCTURAL PROTEIN 1.8-LIKE"/>
    <property type="match status" value="1"/>
</dbReference>
<name>A0AAV1CHJ9_OLDCO</name>
<evidence type="ECO:0000313" key="2">
    <source>
        <dbReference type="Proteomes" id="UP001161247"/>
    </source>
</evidence>
<dbReference type="EMBL" id="OX459119">
    <property type="protein sequence ID" value="CAI9094921.1"/>
    <property type="molecule type" value="Genomic_DNA"/>
</dbReference>
<dbReference type="AlphaFoldDB" id="A0AAV1CHJ9"/>
<sequence length="187" mass="20930">MDITENVPKRIVFEDENGNVRVQKVVYEWLPTQCKCCKGFGHMTDKCRLKIIPVEIKKQPAVKEWRRVSMGKEVLVETVMQKRIGGEEITNDTEMVTTDQAQDLKVSVAREGNSVVYQGGKENVKNNMVLSRRAGSTVQVTEDTSDRVASLEYPKKSVTQQDGNTSSHFRIGSLVSKVLNPSPSSNV</sequence>
<dbReference type="PANTHER" id="PTHR31286:SF180">
    <property type="entry name" value="OS10G0362600 PROTEIN"/>
    <property type="match status" value="1"/>
</dbReference>
<keyword evidence="2" id="KW-1185">Reference proteome</keyword>
<proteinExistence type="predicted"/>
<gene>
    <name evidence="1" type="ORF">OLC1_LOCUS5997</name>
</gene>
<dbReference type="Proteomes" id="UP001161247">
    <property type="component" value="Chromosome 2"/>
</dbReference>
<accession>A0AAV1CHJ9</accession>
<evidence type="ECO:0000313" key="1">
    <source>
        <dbReference type="EMBL" id="CAI9094921.1"/>
    </source>
</evidence>
<dbReference type="InterPro" id="IPR040256">
    <property type="entry name" value="At4g02000-like"/>
</dbReference>
<organism evidence="1 2">
    <name type="scientific">Oldenlandia corymbosa var. corymbosa</name>
    <dbReference type="NCBI Taxonomy" id="529605"/>
    <lineage>
        <taxon>Eukaryota</taxon>
        <taxon>Viridiplantae</taxon>
        <taxon>Streptophyta</taxon>
        <taxon>Embryophyta</taxon>
        <taxon>Tracheophyta</taxon>
        <taxon>Spermatophyta</taxon>
        <taxon>Magnoliopsida</taxon>
        <taxon>eudicotyledons</taxon>
        <taxon>Gunneridae</taxon>
        <taxon>Pentapetalae</taxon>
        <taxon>asterids</taxon>
        <taxon>lamiids</taxon>
        <taxon>Gentianales</taxon>
        <taxon>Rubiaceae</taxon>
        <taxon>Rubioideae</taxon>
        <taxon>Spermacoceae</taxon>
        <taxon>Hedyotis-Oldenlandia complex</taxon>
        <taxon>Oldenlandia</taxon>
    </lineage>
</organism>